<comment type="subcellular location">
    <subcellularLocation>
        <location evidence="1">Secreted</location>
    </subcellularLocation>
</comment>
<dbReference type="PROSITE" id="PS51677">
    <property type="entry name" value="NODB"/>
    <property type="match status" value="1"/>
</dbReference>
<dbReference type="InterPro" id="IPR011330">
    <property type="entry name" value="Glyco_hydro/deAcase_b/a-brl"/>
</dbReference>
<comment type="caution">
    <text evidence="4">The sequence shown here is derived from an EMBL/GenBank/DDBJ whole genome shotgun (WGS) entry which is preliminary data.</text>
</comment>
<dbReference type="SUPFAM" id="SSF88713">
    <property type="entry name" value="Glycoside hydrolase/deacetylase"/>
    <property type="match status" value="1"/>
</dbReference>
<dbReference type="Proteomes" id="UP000636010">
    <property type="component" value="Unassembled WGS sequence"/>
</dbReference>
<protein>
    <submittedName>
        <fullName evidence="4">Polysaccharide deacetylase</fullName>
    </submittedName>
</protein>
<evidence type="ECO:0000256" key="1">
    <source>
        <dbReference type="ARBA" id="ARBA00004613"/>
    </source>
</evidence>
<dbReference type="Gene3D" id="3.20.20.370">
    <property type="entry name" value="Glycoside hydrolase/deacetylase"/>
    <property type="match status" value="1"/>
</dbReference>
<evidence type="ECO:0000259" key="3">
    <source>
        <dbReference type="PROSITE" id="PS51677"/>
    </source>
</evidence>
<dbReference type="InterPro" id="IPR051398">
    <property type="entry name" value="Polysacch_Deacetylase"/>
</dbReference>
<dbReference type="RefSeq" id="WP_188461296.1">
    <property type="nucleotide sequence ID" value="NZ_BAABHU010000003.1"/>
</dbReference>
<dbReference type="EMBL" id="BMEC01000003">
    <property type="protein sequence ID" value="GGC28327.1"/>
    <property type="molecule type" value="Genomic_DNA"/>
</dbReference>
<evidence type="ECO:0000256" key="2">
    <source>
        <dbReference type="ARBA" id="ARBA00022729"/>
    </source>
</evidence>
<gene>
    <name evidence="4" type="ORF">GCM10011506_12120</name>
</gene>
<sequence length="261" mass="30714">MKVLAYHTFNNDAFARHLKYLKNHYTSKKIDLLNNRLLITVDDGHISFYQNAFPLLKQYQIPAILFIVPSLISTEKPFWWDELIYYLGNEKGAAELKRLKTIPNEERSAYLVELRNASKKPILRQQQLTVVQLKEMQSTGITIANHSFSHPMFDQCTEEELREELKKTKAFFKEHQLEGYDIFAYPNGNYNELAEKVLKEEGIKYAFLFDHQINKGEINAMRISRLSVNDDTPLWKLKFILSGWHSKVLPLRKRIFGFLKK</sequence>
<evidence type="ECO:0000313" key="5">
    <source>
        <dbReference type="Proteomes" id="UP000636010"/>
    </source>
</evidence>
<dbReference type="CDD" id="cd10918">
    <property type="entry name" value="CE4_NodB_like_5s_6s"/>
    <property type="match status" value="1"/>
</dbReference>
<dbReference type="Pfam" id="PF01522">
    <property type="entry name" value="Polysacc_deac_1"/>
    <property type="match status" value="1"/>
</dbReference>
<accession>A0ABQ1LTY9</accession>
<dbReference type="PANTHER" id="PTHR34216">
    <property type="match status" value="1"/>
</dbReference>
<evidence type="ECO:0000313" key="4">
    <source>
        <dbReference type="EMBL" id="GGC28327.1"/>
    </source>
</evidence>
<dbReference type="InterPro" id="IPR002509">
    <property type="entry name" value="NODB_dom"/>
</dbReference>
<reference evidence="5" key="1">
    <citation type="journal article" date="2019" name="Int. J. Syst. Evol. Microbiol.">
        <title>The Global Catalogue of Microorganisms (GCM) 10K type strain sequencing project: providing services to taxonomists for standard genome sequencing and annotation.</title>
        <authorList>
            <consortium name="The Broad Institute Genomics Platform"/>
            <consortium name="The Broad Institute Genome Sequencing Center for Infectious Disease"/>
            <person name="Wu L."/>
            <person name="Ma J."/>
        </authorList>
    </citation>
    <scope>NUCLEOTIDE SEQUENCE [LARGE SCALE GENOMIC DNA]</scope>
    <source>
        <strain evidence="5">CGMCC 1.10832</strain>
    </source>
</reference>
<proteinExistence type="predicted"/>
<feature type="domain" description="NodB homology" evidence="3">
    <location>
        <begin position="35"/>
        <end position="261"/>
    </location>
</feature>
<name>A0ABQ1LTY9_9BACT</name>
<keyword evidence="2" id="KW-0732">Signal</keyword>
<keyword evidence="5" id="KW-1185">Reference proteome</keyword>
<organism evidence="4 5">
    <name type="scientific">Marivirga lumbricoides</name>
    <dbReference type="NCBI Taxonomy" id="1046115"/>
    <lineage>
        <taxon>Bacteria</taxon>
        <taxon>Pseudomonadati</taxon>
        <taxon>Bacteroidota</taxon>
        <taxon>Cytophagia</taxon>
        <taxon>Cytophagales</taxon>
        <taxon>Marivirgaceae</taxon>
        <taxon>Marivirga</taxon>
    </lineage>
</organism>
<dbReference type="PANTHER" id="PTHR34216:SF3">
    <property type="entry name" value="POLY-BETA-1,6-N-ACETYL-D-GLUCOSAMINE N-DEACETYLASE"/>
    <property type="match status" value="1"/>
</dbReference>